<protein>
    <submittedName>
        <fullName evidence="1">Uncharacterized protein</fullName>
    </submittedName>
</protein>
<keyword evidence="2" id="KW-1185">Reference proteome</keyword>
<accession>A0A284QWC2</accession>
<evidence type="ECO:0000313" key="2">
    <source>
        <dbReference type="Proteomes" id="UP000219338"/>
    </source>
</evidence>
<name>A0A284QWC2_ARMOS</name>
<dbReference type="EMBL" id="FUEG01000002">
    <property type="protein sequence ID" value="SJL00770.1"/>
    <property type="molecule type" value="Genomic_DNA"/>
</dbReference>
<sequence length="96" mass="10591">MFRATVGGCGPLSLHRVHCHWFVCVSHPVWFKDATPFIVQCPAGRGELAFALLNDRESSIVQTTPSISGVRRRGFSSEAVARPKLKLVSYYKMGGL</sequence>
<dbReference type="Proteomes" id="UP000219338">
    <property type="component" value="Unassembled WGS sequence"/>
</dbReference>
<evidence type="ECO:0000313" key="1">
    <source>
        <dbReference type="EMBL" id="SJL00770.1"/>
    </source>
</evidence>
<proteinExistence type="predicted"/>
<organism evidence="1 2">
    <name type="scientific">Armillaria ostoyae</name>
    <name type="common">Armillaria root rot fungus</name>
    <dbReference type="NCBI Taxonomy" id="47428"/>
    <lineage>
        <taxon>Eukaryota</taxon>
        <taxon>Fungi</taxon>
        <taxon>Dikarya</taxon>
        <taxon>Basidiomycota</taxon>
        <taxon>Agaricomycotina</taxon>
        <taxon>Agaricomycetes</taxon>
        <taxon>Agaricomycetidae</taxon>
        <taxon>Agaricales</taxon>
        <taxon>Marasmiineae</taxon>
        <taxon>Physalacriaceae</taxon>
        <taxon>Armillaria</taxon>
    </lineage>
</organism>
<reference evidence="2" key="1">
    <citation type="journal article" date="2017" name="Nat. Ecol. Evol.">
        <title>Genome expansion and lineage-specific genetic innovations in the forest pathogenic fungi Armillaria.</title>
        <authorList>
            <person name="Sipos G."/>
            <person name="Prasanna A.N."/>
            <person name="Walter M.C."/>
            <person name="O'Connor E."/>
            <person name="Balint B."/>
            <person name="Krizsan K."/>
            <person name="Kiss B."/>
            <person name="Hess J."/>
            <person name="Varga T."/>
            <person name="Slot J."/>
            <person name="Riley R."/>
            <person name="Boka B."/>
            <person name="Rigling D."/>
            <person name="Barry K."/>
            <person name="Lee J."/>
            <person name="Mihaltcheva S."/>
            <person name="LaButti K."/>
            <person name="Lipzen A."/>
            <person name="Waldron R."/>
            <person name="Moloney N.M."/>
            <person name="Sperisen C."/>
            <person name="Kredics L."/>
            <person name="Vagvoelgyi C."/>
            <person name="Patrignani A."/>
            <person name="Fitzpatrick D."/>
            <person name="Nagy I."/>
            <person name="Doyle S."/>
            <person name="Anderson J.B."/>
            <person name="Grigoriev I.V."/>
            <person name="Gueldener U."/>
            <person name="Muensterkoetter M."/>
            <person name="Nagy L.G."/>
        </authorList>
    </citation>
    <scope>NUCLEOTIDE SEQUENCE [LARGE SCALE GENOMIC DNA]</scope>
    <source>
        <strain evidence="2">C18/9</strain>
    </source>
</reference>
<dbReference type="AlphaFoldDB" id="A0A284QWC2"/>
<gene>
    <name evidence="1" type="ORF">ARMOST_04084</name>
</gene>